<keyword evidence="5" id="KW-0472">Membrane</keyword>
<dbReference type="GO" id="GO:0005886">
    <property type="term" value="C:plasma membrane"/>
    <property type="evidence" value="ECO:0007669"/>
    <property type="project" value="TreeGrafter"/>
</dbReference>
<dbReference type="SUPFAM" id="SSF58038">
    <property type="entry name" value="SNARE fusion complex"/>
    <property type="match status" value="2"/>
</dbReference>
<keyword evidence="9" id="KW-1185">Reference proteome</keyword>
<feature type="compositionally biased region" description="Polar residues" evidence="6">
    <location>
        <begin position="249"/>
        <end position="264"/>
    </location>
</feature>
<feature type="region of interest" description="Disordered" evidence="6">
    <location>
        <begin position="236"/>
        <end position="277"/>
    </location>
</feature>
<accession>A0AAV7GEP8</accession>
<evidence type="ECO:0000313" key="8">
    <source>
        <dbReference type="EMBL" id="KAH0454662.1"/>
    </source>
</evidence>
<feature type="region of interest" description="Disordered" evidence="6">
    <location>
        <begin position="60"/>
        <end position="111"/>
    </location>
</feature>
<dbReference type="GO" id="GO:0031201">
    <property type="term" value="C:SNARE complex"/>
    <property type="evidence" value="ECO:0007669"/>
    <property type="project" value="InterPro"/>
</dbReference>
<dbReference type="CDD" id="cd15841">
    <property type="entry name" value="SNARE_Qc"/>
    <property type="match status" value="1"/>
</dbReference>
<comment type="similarity">
    <text evidence="2">Belongs to the SNAP-25 family.</text>
</comment>
<name>A0AAV7GEP8_DENCH</name>
<evidence type="ECO:0000256" key="3">
    <source>
        <dbReference type="ARBA" id="ARBA00022448"/>
    </source>
</evidence>
<dbReference type="PROSITE" id="PS50192">
    <property type="entry name" value="T_SNARE"/>
    <property type="match status" value="1"/>
</dbReference>
<dbReference type="AlphaFoldDB" id="A0AAV7GEP8"/>
<comment type="caution">
    <text evidence="8">The sequence shown here is derived from an EMBL/GenBank/DDBJ whole genome shotgun (WGS) entry which is preliminary data.</text>
</comment>
<evidence type="ECO:0000256" key="4">
    <source>
        <dbReference type="ARBA" id="ARBA00022927"/>
    </source>
</evidence>
<dbReference type="CDD" id="cd15861">
    <property type="entry name" value="SNARE_SNAP25N_23N_29N_SEC9N"/>
    <property type="match status" value="1"/>
</dbReference>
<dbReference type="GO" id="GO:0005484">
    <property type="term" value="F:SNAP receptor activity"/>
    <property type="evidence" value="ECO:0007669"/>
    <property type="project" value="InterPro"/>
</dbReference>
<dbReference type="Proteomes" id="UP000775213">
    <property type="component" value="Unassembled WGS sequence"/>
</dbReference>
<dbReference type="PANTHER" id="PTHR19305">
    <property type="entry name" value="SYNAPTOSOMAL ASSOCIATED PROTEIN"/>
    <property type="match status" value="1"/>
</dbReference>
<dbReference type="FunFam" id="1.20.5.110:FF:000031">
    <property type="entry name" value="SNAP25 homologous protein SNAP33"/>
    <property type="match status" value="1"/>
</dbReference>
<gene>
    <name evidence="8" type="ORF">IEQ34_016586</name>
</gene>
<dbReference type="EMBL" id="JAGFBR010000015">
    <property type="protein sequence ID" value="KAH0454662.1"/>
    <property type="molecule type" value="Genomic_DNA"/>
</dbReference>
<reference evidence="8 9" key="1">
    <citation type="journal article" date="2021" name="Hortic Res">
        <title>Chromosome-scale assembly of the Dendrobium chrysotoxum genome enhances the understanding of orchid evolution.</title>
        <authorList>
            <person name="Zhang Y."/>
            <person name="Zhang G.Q."/>
            <person name="Zhang D."/>
            <person name="Liu X.D."/>
            <person name="Xu X.Y."/>
            <person name="Sun W.H."/>
            <person name="Yu X."/>
            <person name="Zhu X."/>
            <person name="Wang Z.W."/>
            <person name="Zhao X."/>
            <person name="Zhong W.Y."/>
            <person name="Chen H."/>
            <person name="Yin W.L."/>
            <person name="Huang T."/>
            <person name="Niu S.C."/>
            <person name="Liu Z.J."/>
        </authorList>
    </citation>
    <scope>NUCLEOTIDE SEQUENCE [LARGE SCALE GENOMIC DNA]</scope>
    <source>
        <strain evidence="8">Lindl</strain>
    </source>
</reference>
<feature type="compositionally biased region" description="Polar residues" evidence="6">
    <location>
        <begin position="90"/>
        <end position="110"/>
    </location>
</feature>
<dbReference type="PANTHER" id="PTHR19305:SF9">
    <property type="entry name" value="SYNAPTOSOMAL-ASSOCIATED PROTEIN 29"/>
    <property type="match status" value="1"/>
</dbReference>
<protein>
    <recommendedName>
        <fullName evidence="7">t-SNARE coiled-coil homology domain-containing protein</fullName>
    </recommendedName>
</protein>
<dbReference type="InterPro" id="IPR044766">
    <property type="entry name" value="NPSN/SNAP25-like_N_SNARE"/>
</dbReference>
<dbReference type="GO" id="GO:0016192">
    <property type="term" value="P:vesicle-mediated transport"/>
    <property type="evidence" value="ECO:0007669"/>
    <property type="project" value="UniProtKB-ARBA"/>
</dbReference>
<proteinExistence type="inferred from homology"/>
<evidence type="ECO:0000256" key="2">
    <source>
        <dbReference type="ARBA" id="ARBA00009480"/>
    </source>
</evidence>
<dbReference type="SMART" id="SM00397">
    <property type="entry name" value="t_SNARE"/>
    <property type="match status" value="2"/>
</dbReference>
<sequence length="335" mass="37589">MDCRSIILQVSLLPHIAQITPDLTSLLAFNRQFYQLIEPPMADVMSRVSVSKIANSKSYKQSSAGSGFSNKNSFDQDSELEHNRRFARASSPSAYRLQNRTPQSNCSSLSGLVLERNKNKNGYPESGSNENESVVKLENYGVSKAEETTEKINGCLKVAEEIREDASRTLVDLHQQGEQITRTHLTAASIDYDLSRGEKLLGSLGGLFSKTWKPRKTREIKGPVLTRAESFIRRGNHLEQRQKMGLTPRRSQSNPRRLPSQPSSAFERVQAEKEKQNSAVSELSNILVELKTMAVDMGSEIDRQNKALGYMKNDVDELNIRIKVANLQARHLLRG</sequence>
<comment type="subcellular location">
    <subcellularLocation>
        <location evidence="1">Membrane</location>
    </subcellularLocation>
</comment>
<feature type="domain" description="T-SNARE coiled-coil homology" evidence="7">
    <location>
        <begin position="270"/>
        <end position="332"/>
    </location>
</feature>
<evidence type="ECO:0000256" key="1">
    <source>
        <dbReference type="ARBA" id="ARBA00004370"/>
    </source>
</evidence>
<dbReference type="GO" id="GO:0015031">
    <property type="term" value="P:protein transport"/>
    <property type="evidence" value="ECO:0007669"/>
    <property type="project" value="UniProtKB-KW"/>
</dbReference>
<evidence type="ECO:0000313" key="9">
    <source>
        <dbReference type="Proteomes" id="UP000775213"/>
    </source>
</evidence>
<keyword evidence="3" id="KW-0813">Transport</keyword>
<dbReference type="InterPro" id="IPR000727">
    <property type="entry name" value="T_SNARE_dom"/>
</dbReference>
<organism evidence="8 9">
    <name type="scientific">Dendrobium chrysotoxum</name>
    <name type="common">Orchid</name>
    <dbReference type="NCBI Taxonomy" id="161865"/>
    <lineage>
        <taxon>Eukaryota</taxon>
        <taxon>Viridiplantae</taxon>
        <taxon>Streptophyta</taxon>
        <taxon>Embryophyta</taxon>
        <taxon>Tracheophyta</taxon>
        <taxon>Spermatophyta</taxon>
        <taxon>Magnoliopsida</taxon>
        <taxon>Liliopsida</taxon>
        <taxon>Asparagales</taxon>
        <taxon>Orchidaceae</taxon>
        <taxon>Epidendroideae</taxon>
        <taxon>Malaxideae</taxon>
        <taxon>Dendrobiinae</taxon>
        <taxon>Dendrobium</taxon>
    </lineage>
</organism>
<evidence type="ECO:0000256" key="5">
    <source>
        <dbReference type="ARBA" id="ARBA00023136"/>
    </source>
</evidence>
<evidence type="ECO:0000259" key="7">
    <source>
        <dbReference type="PROSITE" id="PS50192"/>
    </source>
</evidence>
<keyword evidence="4" id="KW-0653">Protein transport</keyword>
<evidence type="ECO:0000256" key="6">
    <source>
        <dbReference type="SAM" id="MobiDB-lite"/>
    </source>
</evidence>
<dbReference type="Gene3D" id="1.20.5.110">
    <property type="match status" value="2"/>
</dbReference>
<feature type="compositionally biased region" description="Polar residues" evidence="6">
    <location>
        <begin position="60"/>
        <end position="75"/>
    </location>
</feature>